<gene>
    <name evidence="2" type="ORF">ISP19_03600</name>
</gene>
<dbReference type="GO" id="GO:0003677">
    <property type="term" value="F:DNA binding"/>
    <property type="evidence" value="ECO:0007669"/>
    <property type="project" value="UniProtKB-KW"/>
</dbReference>
<name>A0ABS2JZM0_9GAMM</name>
<proteinExistence type="predicted"/>
<dbReference type="Proteomes" id="UP001430149">
    <property type="component" value="Unassembled WGS sequence"/>
</dbReference>
<dbReference type="EMBL" id="JADIKE010000027">
    <property type="protein sequence ID" value="MBM7124454.1"/>
    <property type="molecule type" value="Genomic_DNA"/>
</dbReference>
<comment type="caution">
    <text evidence="2">The sequence shown here is derived from an EMBL/GenBank/DDBJ whole genome shotgun (WGS) entry which is preliminary data.</text>
</comment>
<evidence type="ECO:0000259" key="1">
    <source>
        <dbReference type="Pfam" id="PF09836"/>
    </source>
</evidence>
<keyword evidence="3" id="KW-1185">Reference proteome</keyword>
<reference evidence="2" key="1">
    <citation type="submission" date="2020-10" db="EMBL/GenBank/DDBJ databases">
        <title>Phylogeny of dyella-like bacteria.</title>
        <authorList>
            <person name="Fu J."/>
        </authorList>
    </citation>
    <scope>NUCLEOTIDE SEQUENCE</scope>
    <source>
        <strain evidence="2">DHOC52</strain>
    </source>
</reference>
<evidence type="ECO:0000313" key="3">
    <source>
        <dbReference type="Proteomes" id="UP001430149"/>
    </source>
</evidence>
<dbReference type="Gene3D" id="1.10.150.690">
    <property type="entry name" value="DUF2063"/>
    <property type="match status" value="1"/>
</dbReference>
<protein>
    <submittedName>
        <fullName evidence="2">DNA-binding domain-containing protein</fullName>
    </submittedName>
</protein>
<sequence length="249" mass="27859">MSLLDMQRQFRSFLLDDPNVLNRYVSADAIPGLAVYHYAYRAQLEECMRETFERTWAWLGDDDFHDAIHRYIENHSPTSWTISDYGDHFVNMLDTLHPDSPEVGELALLDWTLRRAFDGPDGAVVTTAAMAEAIDWDHAKIRFVPTLRMFAVRSNCGALWSAMASEKVPPVVEYFADAAAIRVWRDGHSCRFQTIDELEMLAVNYIANGASFAELCGNLAHLLGDEHGTSAAGEFLAAWVGEGLVAAID</sequence>
<keyword evidence="2" id="KW-0238">DNA-binding</keyword>
<dbReference type="InterPro" id="IPR044922">
    <property type="entry name" value="DUF2063_N_sf"/>
</dbReference>
<feature type="domain" description="Putative DNA-binding" evidence="1">
    <location>
        <begin position="6"/>
        <end position="91"/>
    </location>
</feature>
<accession>A0ABS2JZM0</accession>
<dbReference type="RefSeq" id="WP_204679980.1">
    <property type="nucleotide sequence ID" value="NZ_BSNR01000017.1"/>
</dbReference>
<dbReference type="Pfam" id="PF09836">
    <property type="entry name" value="DUF2063"/>
    <property type="match status" value="1"/>
</dbReference>
<evidence type="ECO:0000313" key="2">
    <source>
        <dbReference type="EMBL" id="MBM7124454.1"/>
    </source>
</evidence>
<organism evidence="2 3">
    <name type="scientific">Dyella flava</name>
    <dbReference type="NCBI Taxonomy" id="1920170"/>
    <lineage>
        <taxon>Bacteria</taxon>
        <taxon>Pseudomonadati</taxon>
        <taxon>Pseudomonadota</taxon>
        <taxon>Gammaproteobacteria</taxon>
        <taxon>Lysobacterales</taxon>
        <taxon>Rhodanobacteraceae</taxon>
        <taxon>Dyella</taxon>
    </lineage>
</organism>
<dbReference type="InterPro" id="IPR018640">
    <property type="entry name" value="DUF2063"/>
</dbReference>